<dbReference type="Pfam" id="PF01051">
    <property type="entry name" value="Rep3_N"/>
    <property type="match status" value="1"/>
</dbReference>
<comment type="caution">
    <text evidence="3">The sequence shown here is derived from an EMBL/GenBank/DDBJ whole genome shotgun (WGS) entry which is preliminary data.</text>
</comment>
<sequence>MNNYLVTQSNNLIEAKYREPLLAREQKLVLSVVSMIHPDDEDFKLYNISVKDFHNMMGLEGEPKYSELQAITRKMLGKVVEIQKEKRLLQSTWFSTIEYYEREGKIEFAFDPKLKPYLLQLKEAFTSYRLSNILSLNSAYSIRLYELMKKWQYITKVDYDVGSLKEKLGINKTKYKQYGHFKSRVLSPAIKELNNKTDISVEFKEIRKGRKVEKISFSILVQKQKEIKASMTEDISTEEHSSLTEVDRVFFFELLEASDFDISLETYKSFVETGKQIWGDDDYQKQLLKLVDYVGKQKNIKSEIGLAFYKLKDLARKKAEGLPTTIKLTESNGVSIPDWLNNKGSETSNYTREKTNEEIELEKEELRKALNAMDD</sequence>
<keyword evidence="4" id="KW-1185">Reference proteome</keyword>
<dbReference type="GO" id="GO:0006270">
    <property type="term" value="P:DNA replication initiation"/>
    <property type="evidence" value="ECO:0007669"/>
    <property type="project" value="InterPro"/>
</dbReference>
<proteinExistence type="inferred from homology"/>
<dbReference type="GO" id="GO:0003887">
    <property type="term" value="F:DNA-directed DNA polymerase activity"/>
    <property type="evidence" value="ECO:0007669"/>
    <property type="project" value="InterPro"/>
</dbReference>
<reference evidence="3 4" key="1">
    <citation type="journal article" date="2015" name="Stand. Genomic Sci.">
        <title>High quality draft genome sequence of the moderately halophilic bacterium Pontibacillus yanchengensis Y32(T) and comparison among Pontibacillus genomes.</title>
        <authorList>
            <person name="Huang J."/>
            <person name="Qiao Z.X."/>
            <person name="Tang J.W."/>
            <person name="Wang G."/>
        </authorList>
    </citation>
    <scope>NUCLEOTIDE SEQUENCE [LARGE SCALE GENOMIC DNA]</scope>
    <source>
        <strain evidence="3 4">Y32</strain>
    </source>
</reference>
<dbReference type="InterPro" id="IPR036390">
    <property type="entry name" value="WH_DNA-bd_sf"/>
</dbReference>
<dbReference type="InterPro" id="IPR000525">
    <property type="entry name" value="Initiator_Rep_WH1"/>
</dbReference>
<feature type="domain" description="Initiator Rep protein WH1" evidence="2">
    <location>
        <begin position="6"/>
        <end position="149"/>
    </location>
</feature>
<dbReference type="InterPro" id="IPR036388">
    <property type="entry name" value="WH-like_DNA-bd_sf"/>
</dbReference>
<accession>A0A0A2T9G1</accession>
<evidence type="ECO:0000313" key="4">
    <source>
        <dbReference type="Proteomes" id="UP000030147"/>
    </source>
</evidence>
<dbReference type="SUPFAM" id="SSF46785">
    <property type="entry name" value="Winged helix' DNA-binding domain"/>
    <property type="match status" value="2"/>
</dbReference>
<dbReference type="eggNOG" id="COG5527">
    <property type="taxonomic scope" value="Bacteria"/>
</dbReference>
<evidence type="ECO:0000259" key="2">
    <source>
        <dbReference type="Pfam" id="PF01051"/>
    </source>
</evidence>
<evidence type="ECO:0000313" key="3">
    <source>
        <dbReference type="EMBL" id="KGP71048.1"/>
    </source>
</evidence>
<organism evidence="3 4">
    <name type="scientific">Pontibacillus yanchengensis Y32</name>
    <dbReference type="NCBI Taxonomy" id="1385514"/>
    <lineage>
        <taxon>Bacteria</taxon>
        <taxon>Bacillati</taxon>
        <taxon>Bacillota</taxon>
        <taxon>Bacilli</taxon>
        <taxon>Bacillales</taxon>
        <taxon>Bacillaceae</taxon>
        <taxon>Pontibacillus</taxon>
    </lineage>
</organism>
<dbReference type="Proteomes" id="UP000030147">
    <property type="component" value="Unassembled WGS sequence"/>
</dbReference>
<dbReference type="OrthoDB" id="9765378at2"/>
<evidence type="ECO:0000256" key="1">
    <source>
        <dbReference type="ARBA" id="ARBA00038283"/>
    </source>
</evidence>
<dbReference type="Pfam" id="PF21205">
    <property type="entry name" value="Rep3_C"/>
    <property type="match status" value="1"/>
</dbReference>
<protein>
    <submittedName>
        <fullName evidence="3">Initiator RepB protein</fullName>
    </submittedName>
</protein>
<gene>
    <name evidence="3" type="ORF">N782_01720</name>
</gene>
<dbReference type="EMBL" id="AVBF01000087">
    <property type="protein sequence ID" value="KGP71048.1"/>
    <property type="molecule type" value="Genomic_DNA"/>
</dbReference>
<dbReference type="AlphaFoldDB" id="A0A0A2T9G1"/>
<dbReference type="RefSeq" id="WP_052111446.1">
    <property type="nucleotide sequence ID" value="NZ_AVBF01000087.1"/>
</dbReference>
<dbReference type="Gene3D" id="1.10.10.10">
    <property type="entry name" value="Winged helix-like DNA-binding domain superfamily/Winged helix DNA-binding domain"/>
    <property type="match status" value="2"/>
</dbReference>
<name>A0A0A2T9G1_9BACI</name>
<comment type="similarity">
    <text evidence="1">Belongs to the initiator RepB protein family.</text>
</comment>